<organism evidence="5 6">
    <name type="scientific">Aureibacillus halotolerans</name>
    <dbReference type="NCBI Taxonomy" id="1508390"/>
    <lineage>
        <taxon>Bacteria</taxon>
        <taxon>Bacillati</taxon>
        <taxon>Bacillota</taxon>
        <taxon>Bacilli</taxon>
        <taxon>Bacillales</taxon>
        <taxon>Bacillaceae</taxon>
        <taxon>Aureibacillus</taxon>
    </lineage>
</organism>
<evidence type="ECO:0000256" key="2">
    <source>
        <dbReference type="ARBA" id="ARBA00022679"/>
    </source>
</evidence>
<dbReference type="GO" id="GO:0000155">
    <property type="term" value="F:phosphorelay sensor kinase activity"/>
    <property type="evidence" value="ECO:0007669"/>
    <property type="project" value="InterPro"/>
</dbReference>
<protein>
    <submittedName>
        <fullName evidence="5">Stage 0 sporulation protein B (Sporulation initiation phosphotransferase)</fullName>
    </submittedName>
</protein>
<dbReference type="Gene3D" id="1.10.287.130">
    <property type="match status" value="1"/>
</dbReference>
<dbReference type="EMBL" id="SNYJ01000011">
    <property type="protein sequence ID" value="TDQ37971.1"/>
    <property type="molecule type" value="Genomic_DNA"/>
</dbReference>
<reference evidence="5 6" key="1">
    <citation type="submission" date="2019-03" db="EMBL/GenBank/DDBJ databases">
        <title>Genomic Encyclopedia of Type Strains, Phase IV (KMG-IV): sequencing the most valuable type-strain genomes for metagenomic binning, comparative biology and taxonomic classification.</title>
        <authorList>
            <person name="Goeker M."/>
        </authorList>
    </citation>
    <scope>NUCLEOTIDE SEQUENCE [LARGE SCALE GENOMIC DNA]</scope>
    <source>
        <strain evidence="5 6">DSM 28697</strain>
    </source>
</reference>
<evidence type="ECO:0000256" key="3">
    <source>
        <dbReference type="ARBA" id="ARBA00022777"/>
    </source>
</evidence>
<name>A0A4R6TWV3_9BACI</name>
<dbReference type="Gene3D" id="3.30.565.30">
    <property type="entry name" value="Sporulation initiation phosphotransferase B (SpoOB), C-terminal domain"/>
    <property type="match status" value="1"/>
</dbReference>
<keyword evidence="1" id="KW-0597">Phosphoprotein</keyword>
<dbReference type="InterPro" id="IPR016120">
    <property type="entry name" value="Sig_transdc_His_kin_SpoOB"/>
</dbReference>
<keyword evidence="3" id="KW-0418">Kinase</keyword>
<dbReference type="Pfam" id="PF14682">
    <property type="entry name" value="SPOB_ab"/>
    <property type="match status" value="1"/>
</dbReference>
<feature type="domain" description="Sporulation initiation phosphotransferase B C-terminal" evidence="4">
    <location>
        <begin position="58"/>
        <end position="166"/>
    </location>
</feature>
<comment type="caution">
    <text evidence="5">The sequence shown here is derived from an EMBL/GenBank/DDBJ whole genome shotgun (WGS) entry which is preliminary data.</text>
</comment>
<dbReference type="RefSeq" id="WP_133581021.1">
    <property type="nucleotide sequence ID" value="NZ_SNYJ01000011.1"/>
</dbReference>
<evidence type="ECO:0000313" key="5">
    <source>
        <dbReference type="EMBL" id="TDQ37971.1"/>
    </source>
</evidence>
<dbReference type="InterPro" id="IPR037100">
    <property type="entry name" value="Spo0B_C_sf"/>
</dbReference>
<dbReference type="Proteomes" id="UP000295632">
    <property type="component" value="Unassembled WGS sequence"/>
</dbReference>
<sequence length="173" mass="19999">MKKWSSVELIRHYRHEWLNKLQIIHGNLQLNNTAEAERIVEQIIHATINESNLTNTGMDRLTEYLLTFSWTTRVCLIDYEVIGEVREIKTLDDAIYTFVSSFVDTIEHNADTSKEQWVAVTLELASDGVHCNLSFEGKLVDEAPLNRWLENVNVGTYDKLENDLIALEVTSRF</sequence>
<dbReference type="SUPFAM" id="SSF55890">
    <property type="entry name" value="Sporulation response regulatory protein Spo0B"/>
    <property type="match status" value="1"/>
</dbReference>
<dbReference type="InterPro" id="IPR016122">
    <property type="entry name" value="SpoOB_C"/>
</dbReference>
<gene>
    <name evidence="5" type="ORF">EV213_11150</name>
</gene>
<proteinExistence type="predicted"/>
<evidence type="ECO:0000256" key="1">
    <source>
        <dbReference type="ARBA" id="ARBA00022553"/>
    </source>
</evidence>
<dbReference type="SMART" id="SM01317">
    <property type="entry name" value="SPOB_ab"/>
    <property type="match status" value="1"/>
</dbReference>
<keyword evidence="6" id="KW-1185">Reference proteome</keyword>
<accession>A0A4R6TWV3</accession>
<dbReference type="OrthoDB" id="2375606at2"/>
<dbReference type="AlphaFoldDB" id="A0A4R6TWV3"/>
<evidence type="ECO:0000313" key="6">
    <source>
        <dbReference type="Proteomes" id="UP000295632"/>
    </source>
</evidence>
<keyword evidence="2 5" id="KW-0808">Transferase</keyword>
<dbReference type="InterPro" id="IPR039506">
    <property type="entry name" value="SPOB_a"/>
</dbReference>
<dbReference type="Pfam" id="PF14689">
    <property type="entry name" value="SPOB_a"/>
    <property type="match status" value="1"/>
</dbReference>
<evidence type="ECO:0000259" key="4">
    <source>
        <dbReference type="SMART" id="SM01317"/>
    </source>
</evidence>